<evidence type="ECO:0000313" key="2">
    <source>
        <dbReference type="Proteomes" id="UP000287853"/>
    </source>
</evidence>
<name>A0A3S3UDI5_9BACT</name>
<protein>
    <submittedName>
        <fullName evidence="1">Uncharacterized protein</fullName>
    </submittedName>
</protein>
<reference evidence="1 2" key="1">
    <citation type="submission" date="2017-01" db="EMBL/GenBank/DDBJ databases">
        <title>The cable genome- insights into the physiology and evolution of filamentous bacteria capable of sulfide oxidation via long distance electron transfer.</title>
        <authorList>
            <person name="Schreiber L."/>
            <person name="Bjerg J.T."/>
            <person name="Boggild A."/>
            <person name="Van De Vossenberg J."/>
            <person name="Meysman F."/>
            <person name="Nielsen L.P."/>
            <person name="Schramm A."/>
            <person name="Kjeldsen K.U."/>
        </authorList>
    </citation>
    <scope>NUCLEOTIDE SEQUENCE [LARGE SCALE GENOMIC DNA]</scope>
    <source>
        <strain evidence="1">MCF</strain>
    </source>
</reference>
<dbReference type="Proteomes" id="UP000287853">
    <property type="component" value="Unassembled WGS sequence"/>
</dbReference>
<keyword evidence="2" id="KW-1185">Reference proteome</keyword>
<evidence type="ECO:0000313" key="1">
    <source>
        <dbReference type="EMBL" id="RWX47679.1"/>
    </source>
</evidence>
<gene>
    <name evidence="1" type="ORF">H206_06113</name>
</gene>
<comment type="caution">
    <text evidence="1">The sequence shown here is derived from an EMBL/GenBank/DDBJ whole genome shotgun (WGS) entry which is preliminary data.</text>
</comment>
<organism evidence="1 2">
    <name type="scientific">Candidatus Electrothrix aarhusensis</name>
    <dbReference type="NCBI Taxonomy" id="1859131"/>
    <lineage>
        <taxon>Bacteria</taxon>
        <taxon>Pseudomonadati</taxon>
        <taxon>Thermodesulfobacteriota</taxon>
        <taxon>Desulfobulbia</taxon>
        <taxon>Desulfobulbales</taxon>
        <taxon>Desulfobulbaceae</taxon>
        <taxon>Candidatus Electrothrix</taxon>
    </lineage>
</organism>
<dbReference type="AlphaFoldDB" id="A0A3S3UDI5"/>
<proteinExistence type="predicted"/>
<accession>A0A3S3UDI5</accession>
<dbReference type="EMBL" id="MTKO01000029">
    <property type="protein sequence ID" value="RWX47679.1"/>
    <property type="molecule type" value="Genomic_DNA"/>
</dbReference>
<sequence>MRGEKFIEIFQGYFLSCNQTFPFHHIRLLQPKQVHQGRSNIFERTTVFQGAALMLFTNQNQRHRIEGVGRMRLPSFQIDHSLGIA</sequence>